<dbReference type="Proteomes" id="UP001374893">
    <property type="component" value="Chromosome"/>
</dbReference>
<keyword evidence="2" id="KW-1185">Reference proteome</keyword>
<protein>
    <submittedName>
        <fullName evidence="1">Uncharacterized protein</fullName>
    </submittedName>
</protein>
<reference evidence="1 2" key="1">
    <citation type="submission" date="2021-06" db="EMBL/GenBank/DDBJ databases">
        <title>Complete genome of Haloferula helveola possessing various polysaccharide degrading enzymes.</title>
        <authorList>
            <person name="Takami H."/>
            <person name="Huang C."/>
            <person name="Hamasaki K."/>
        </authorList>
    </citation>
    <scope>NUCLEOTIDE SEQUENCE [LARGE SCALE GENOMIC DNA]</scope>
    <source>
        <strain evidence="1 2">CN-1</strain>
    </source>
</reference>
<organism evidence="1 2">
    <name type="scientific">Haloferula helveola</name>
    <dbReference type="NCBI Taxonomy" id="490095"/>
    <lineage>
        <taxon>Bacteria</taxon>
        <taxon>Pseudomonadati</taxon>
        <taxon>Verrucomicrobiota</taxon>
        <taxon>Verrucomicrobiia</taxon>
        <taxon>Verrucomicrobiales</taxon>
        <taxon>Verrucomicrobiaceae</taxon>
        <taxon>Haloferula</taxon>
    </lineage>
</organism>
<sequence>MSSAYRTARENLKAAELATFKSLDAAFPSEEFDAIHQASRRGMRLRSEAIDLARKVWAGSMQYEKAEEIIRSQFRDFPAQTVDGALAEAYQENR</sequence>
<proteinExistence type="predicted"/>
<evidence type="ECO:0000313" key="2">
    <source>
        <dbReference type="Proteomes" id="UP001374893"/>
    </source>
</evidence>
<accession>A0ABN6H4U2</accession>
<gene>
    <name evidence="1" type="ORF">HAHE_25980</name>
</gene>
<name>A0ABN6H4U2_9BACT</name>
<evidence type="ECO:0000313" key="1">
    <source>
        <dbReference type="EMBL" id="BCX48690.1"/>
    </source>
</evidence>
<dbReference type="EMBL" id="AP024702">
    <property type="protein sequence ID" value="BCX48690.1"/>
    <property type="molecule type" value="Genomic_DNA"/>
</dbReference>